<feature type="compositionally biased region" description="Polar residues" evidence="1">
    <location>
        <begin position="261"/>
        <end position="284"/>
    </location>
</feature>
<feature type="compositionally biased region" description="Polar residues" evidence="1">
    <location>
        <begin position="17"/>
        <end position="26"/>
    </location>
</feature>
<feature type="region of interest" description="Disordered" evidence="1">
    <location>
        <begin position="17"/>
        <end position="94"/>
    </location>
</feature>
<feature type="region of interest" description="Disordered" evidence="1">
    <location>
        <begin position="360"/>
        <end position="391"/>
    </location>
</feature>
<name>A0ABM0K666_APLCA</name>
<reference evidence="3" key="1">
    <citation type="submission" date="2025-08" db="UniProtKB">
        <authorList>
            <consortium name="RefSeq"/>
        </authorList>
    </citation>
    <scope>IDENTIFICATION</scope>
</reference>
<gene>
    <name evidence="3" type="primary">LOC101850040</name>
</gene>
<evidence type="ECO:0000313" key="2">
    <source>
        <dbReference type="Proteomes" id="UP000694888"/>
    </source>
</evidence>
<feature type="region of interest" description="Disordered" evidence="1">
    <location>
        <begin position="261"/>
        <end position="336"/>
    </location>
</feature>
<protein>
    <submittedName>
        <fullName evidence="3">Uncharacterized protein LOC101850040 isoform X1</fullName>
    </submittedName>
</protein>
<dbReference type="InterPro" id="IPR031602">
    <property type="entry name" value="CIPC"/>
</dbReference>
<dbReference type="RefSeq" id="XP_005109657.1">
    <property type="nucleotide sequence ID" value="XM_005109600.3"/>
</dbReference>
<feature type="compositionally biased region" description="Polar residues" evidence="1">
    <location>
        <begin position="66"/>
        <end position="94"/>
    </location>
</feature>
<dbReference type="PANTHER" id="PTHR34648:SF1">
    <property type="entry name" value="CLOCK-INTERACTING PACEMAKER"/>
    <property type="match status" value="1"/>
</dbReference>
<feature type="compositionally biased region" description="Low complexity" evidence="1">
    <location>
        <begin position="285"/>
        <end position="314"/>
    </location>
</feature>
<organism evidence="2 3">
    <name type="scientific">Aplysia californica</name>
    <name type="common">California sea hare</name>
    <dbReference type="NCBI Taxonomy" id="6500"/>
    <lineage>
        <taxon>Eukaryota</taxon>
        <taxon>Metazoa</taxon>
        <taxon>Spiralia</taxon>
        <taxon>Lophotrochozoa</taxon>
        <taxon>Mollusca</taxon>
        <taxon>Gastropoda</taxon>
        <taxon>Heterobranchia</taxon>
        <taxon>Euthyneura</taxon>
        <taxon>Tectipleura</taxon>
        <taxon>Aplysiida</taxon>
        <taxon>Aplysioidea</taxon>
        <taxon>Aplysiidae</taxon>
        <taxon>Aplysia</taxon>
    </lineage>
</organism>
<evidence type="ECO:0000256" key="1">
    <source>
        <dbReference type="SAM" id="MobiDB-lite"/>
    </source>
</evidence>
<proteinExistence type="predicted"/>
<dbReference type="Pfam" id="PF15800">
    <property type="entry name" value="CiPC"/>
    <property type="match status" value="1"/>
</dbReference>
<keyword evidence="2" id="KW-1185">Reference proteome</keyword>
<feature type="compositionally biased region" description="Polar residues" evidence="1">
    <location>
        <begin position="42"/>
        <end position="57"/>
    </location>
</feature>
<dbReference type="PANTHER" id="PTHR34648">
    <property type="entry name" value="CLOCK-INTERACTING PACEMAKER"/>
    <property type="match status" value="1"/>
</dbReference>
<evidence type="ECO:0000313" key="3">
    <source>
        <dbReference type="RefSeq" id="XP_005109657.1"/>
    </source>
</evidence>
<feature type="compositionally biased region" description="Polar residues" evidence="1">
    <location>
        <begin position="360"/>
        <end position="387"/>
    </location>
</feature>
<dbReference type="Proteomes" id="UP000694888">
    <property type="component" value="Unplaced"/>
</dbReference>
<dbReference type="GeneID" id="101850040"/>
<sequence length="620" mass="66263">MEKSDTSLRSLLFSDNSDLGASLSSATEKKHGPPEGAIYASPHTSEVGNIRSGFSPSQRKDLHSIPNMSSYSLSGSRASPQNTSSMFSPSHTPFSSKNLLASPAECPTASAYHPAEVQCRGFQAASVSLSHLSPKIKSDSPASVVASYHQTSHSSSLVNPQSQSYSKVSDIKHIFSSDVQCSNPSMLNQNSLFMLSDTNTAAHEDNMIPKLSCATESFHESNHPLAAQSHHSGLSKTDTSLCKSETGLSLNGCENAASFLGQPSQPQSCQNMRSLTPKDSSSTVVNFFPGGSNSSSFTPPSVNSSSSGDESSVSTHFLGDPGGGRGEGMKPSYPDSLLAGQLKTDVIHSQMTQSTAGSFLEENSNNKSDSGFGDVSSNASQDSQHSPPCSYVGLTPWTDKLTMPEFQPLPLPASDILPLPLGHVPNSSITALSAGHMSPRADKQHQPFSTLQPGFGQELCAKIAHQKQTRPSSMPGSQRTGVKTIPNKEHRFKRTADALHKSGLWEVAMKTGSLIKRNRELQKELDQFKVEALSFLKSVIKNPQNRDFIKNVLNNALLSNPTPKNRSVMTAVVSAAVKLEADTFPSDIVKCKMSVAEPVTEANSAFVCTKTDSHVAMEME</sequence>
<accession>A0ABM0K666</accession>